<dbReference type="Proteomes" id="UP000263377">
    <property type="component" value="Unassembled WGS sequence"/>
</dbReference>
<keyword evidence="2" id="KW-1185">Reference proteome</keyword>
<evidence type="ECO:0000313" key="2">
    <source>
        <dbReference type="Proteomes" id="UP000263377"/>
    </source>
</evidence>
<reference evidence="1 2" key="1">
    <citation type="submission" date="2018-08" db="EMBL/GenBank/DDBJ databases">
        <title>Diversity &amp; Physiological Properties of Lignin-Decomposing Actinobacteria from Soil.</title>
        <authorList>
            <person name="Roh S.G."/>
            <person name="Kim S.B."/>
        </authorList>
    </citation>
    <scope>NUCLEOTIDE SEQUENCE [LARGE SCALE GENOMIC DNA]</scope>
    <source>
        <strain evidence="1 2">MMS17-GH009</strain>
    </source>
</reference>
<gene>
    <name evidence="1" type="ORF">DR950_18220</name>
</gene>
<accession>A0A372ZUN6</accession>
<dbReference type="EMBL" id="QVIG01000001">
    <property type="protein sequence ID" value="RGD59471.1"/>
    <property type="molecule type" value="Genomic_DNA"/>
</dbReference>
<protein>
    <submittedName>
        <fullName evidence="1">Uncharacterized protein</fullName>
    </submittedName>
</protein>
<dbReference type="RefSeq" id="WP_117487669.1">
    <property type="nucleotide sequence ID" value="NZ_QVIG01000001.1"/>
</dbReference>
<evidence type="ECO:0000313" key="1">
    <source>
        <dbReference type="EMBL" id="RGD59471.1"/>
    </source>
</evidence>
<name>A0A372ZUN6_9ACTN</name>
<sequence>MGKQKTFEFTDQLKSAQRALASARHERQAFLASLPRWDGNLAAAKQGLDDEQLAQSARLAEAERQAAHAVWADPYWKPLAGEDLVAARQQLGHIDDAPAA</sequence>
<comment type="caution">
    <text evidence="1">The sequence shown here is derived from an EMBL/GenBank/DDBJ whole genome shotgun (WGS) entry which is preliminary data.</text>
</comment>
<proteinExistence type="predicted"/>
<dbReference type="AlphaFoldDB" id="A0A372ZUN6"/>
<organism evidence="1 2">
    <name type="scientific">Kitasatospora xanthocidica</name>
    <dbReference type="NCBI Taxonomy" id="83382"/>
    <lineage>
        <taxon>Bacteria</taxon>
        <taxon>Bacillati</taxon>
        <taxon>Actinomycetota</taxon>
        <taxon>Actinomycetes</taxon>
        <taxon>Kitasatosporales</taxon>
        <taxon>Streptomycetaceae</taxon>
        <taxon>Kitasatospora</taxon>
    </lineage>
</organism>